<dbReference type="AlphaFoldDB" id="Q9UZX8"/>
<gene>
    <name evidence="1" type="ordered locus">PAB1693</name>
</gene>
<reference evidence="1" key="1">
    <citation type="submission" date="1999-07" db="EMBL/GenBank/DDBJ databases">
        <authorList>
            <person name="Genoscope"/>
        </authorList>
    </citation>
    <scope>NUCLEOTIDE SEQUENCE</scope>
    <source>
        <strain evidence="1">Orsay</strain>
    </source>
</reference>
<protein>
    <submittedName>
        <fullName evidence="1">Uncharacterized protein</fullName>
    </submittedName>
</protein>
<sequence>MGGESYNDIVKMKVVRLLQFYGFTATHEAPVRIPEGGWGRVDVAGRKGNITVGVEVVWSGDVARDAKKLAMNNFDYRYIIALQYPKQVDEIIVDGKRIKVVDSIRSFEHELRRDLGIPLDHPYFSQLEKPPEVFIESKEEEINKLIEELEEYGLENFIEEVLDAIRRVYISRKLAVEIRVHYNPMTGPTSPNEYESVNIKPQILSILHKLNFINTSREGRGEGRKTFAYPTERGSRVGHELILKRIKEHERDIERIIKEYGNKLWIILYGSLWYTPNYYSLEIILRDRFYVPRGVILSKEEDPIIKAAKHAKILGRYSDLDLNYLDLPEPPLIWMFSNFLVNTMLKDDAIRLFRELESYDLAIQDTEWDASGFPMYDVIKAPFEVFQYFIQRIQRPGNLRYYAQKFGVFYVLLKVGEIYHPPTARKTYENLLRALELNDSMIAEVLADMNKRGITSRLITDPEKSPFIILDEKGFEEYIKYSLVTIAEHFK</sequence>
<dbReference type="OrthoDB" id="102377at2157"/>
<dbReference type="KEGG" id="pab:PAB1693"/>
<dbReference type="Proteomes" id="UP000000810">
    <property type="component" value="Chromosome"/>
</dbReference>
<evidence type="ECO:0000313" key="2">
    <source>
        <dbReference type="EMBL" id="CCE70426.1"/>
    </source>
</evidence>
<proteinExistence type="predicted"/>
<dbReference type="PATRIC" id="fig|272844.11.peg.1071"/>
<accession>Q9UZX8</accession>
<reference evidence="1" key="2">
    <citation type="journal article" date="2000" name="J. Mol. Biol.">
        <title>Archaeal homologs of eukaryotic methylation guide small nucleolar RNAs: lessons from the Pyrococcus genomes.</title>
        <authorList>
            <person name="Gaspin C."/>
            <person name="Cavaille J."/>
            <person name="Erauso G."/>
        </authorList>
    </citation>
    <scope>NUCLEOTIDE SEQUENCE</scope>
    <source>
        <strain evidence="1">Orsay</strain>
    </source>
</reference>
<keyword evidence="3" id="KW-1185">Reference proteome</keyword>
<reference evidence="1" key="3">
    <citation type="journal article" date="2001" name="Genome Res.">
        <title>Genome evolution at the genus level: comparison of three complete genomes of hyperthermophilic archaea.</title>
        <authorList>
            <person name="Lecompte O."/>
            <person name="Ripp R."/>
            <person name="Puzos-Barbe V."/>
            <person name="Duprat S."/>
            <person name="Heilig R."/>
            <person name="Dietrich J."/>
            <person name="Thierry J.C."/>
            <person name="Poch O."/>
        </authorList>
    </citation>
    <scope>NUCLEOTIDE SEQUENCE</scope>
    <source>
        <strain evidence="1">Orsay</strain>
    </source>
</reference>
<dbReference type="Proteomes" id="UP000009139">
    <property type="component" value="Chromosome"/>
</dbReference>
<dbReference type="eggNOG" id="arCOG10161">
    <property type="taxonomic scope" value="Archaea"/>
</dbReference>
<organism evidence="1 3">
    <name type="scientific">Pyrococcus abyssi (strain GE5 / Orsay)</name>
    <dbReference type="NCBI Taxonomy" id="272844"/>
    <lineage>
        <taxon>Archaea</taxon>
        <taxon>Methanobacteriati</taxon>
        <taxon>Methanobacteriota</taxon>
        <taxon>Thermococci</taxon>
        <taxon>Thermococcales</taxon>
        <taxon>Thermococcaceae</taxon>
        <taxon>Pyrococcus</taxon>
    </lineage>
</organism>
<reference evidence="2 4" key="5">
    <citation type="journal article" date="2012" name="Curr. Microbiol.">
        <title>Re-annotation of two hyperthermophilic archaea Pyrococcus abyssi GE5 and Pyrococcus furiosus DSM 3638.</title>
        <authorList>
            <person name="Gao J."/>
            <person name="Wang J."/>
        </authorList>
    </citation>
    <scope>GENOME REANNOTATION</scope>
    <source>
        <strain evidence="2">GE5</strain>
        <strain evidence="4">GE5 / Orsay</strain>
    </source>
</reference>
<dbReference type="RefSeq" id="WP_010868136.1">
    <property type="nucleotide sequence ID" value="NC_000868.1"/>
</dbReference>
<evidence type="ECO:0000313" key="3">
    <source>
        <dbReference type="Proteomes" id="UP000000810"/>
    </source>
</evidence>
<name>Q9UZX8_PYRAB</name>
<dbReference type="EMBL" id="AJ248286">
    <property type="protein sequence ID" value="CAB49928.1"/>
    <property type="molecule type" value="Genomic_DNA"/>
</dbReference>
<dbReference type="EMBL" id="HE613800">
    <property type="protein sequence ID" value="CCE70426.1"/>
    <property type="molecule type" value="Genomic_DNA"/>
</dbReference>
<reference evidence="1 3" key="4">
    <citation type="journal article" date="2003" name="Mol. Microbiol.">
        <title>An integrated analysis of the genome of the hyperthermophilic archaeon Pyrococcus abyssi.</title>
        <authorList>
            <person name="Cohen G."/>
            <person name="Barbe V."/>
            <person name="Flament D."/>
            <person name="Galperin M."/>
            <person name="Heilig R."/>
            <person name="Ripp R."/>
            <person name="Lecompte O."/>
            <person name="Prieur D."/>
            <person name="Poch O."/>
            <person name="Quellerou J."/>
            <person name="Thierry J.C."/>
            <person name="Van der Oost J."/>
            <person name="Weissenbach J."/>
            <person name="Zivanovic Y."/>
            <person name="Forterre P."/>
        </authorList>
    </citation>
    <scope>NUCLEOTIDE SEQUENCE [LARGE SCALE GENOMIC DNA]</scope>
    <source>
        <strain evidence="3">GE5 / Orsay</strain>
        <strain evidence="1">Orsay</strain>
    </source>
</reference>
<dbReference type="STRING" id="272844.PAB1693"/>
<evidence type="ECO:0000313" key="4">
    <source>
        <dbReference type="Proteomes" id="UP000009139"/>
    </source>
</evidence>
<dbReference type="HOGENOM" id="CLU_553931_0_0_2"/>
<evidence type="ECO:0000313" key="1">
    <source>
        <dbReference type="EMBL" id="CAB49928.1"/>
    </source>
</evidence>
<dbReference type="PIR" id="C75078">
    <property type="entry name" value="C75078"/>
</dbReference>